<evidence type="ECO:0000313" key="11">
    <source>
        <dbReference type="Proteomes" id="UP001145050"/>
    </source>
</evidence>
<dbReference type="InterPro" id="IPR020823">
    <property type="entry name" value="Cell_div_FtsA"/>
</dbReference>
<comment type="similarity">
    <text evidence="1">Belongs to the heat shock protein 70 family.</text>
</comment>
<dbReference type="EMBL" id="JAMQKB010000002">
    <property type="protein sequence ID" value="MDC3423685.1"/>
    <property type="molecule type" value="Genomic_DNA"/>
</dbReference>
<dbReference type="GO" id="GO:0043093">
    <property type="term" value="P:FtsZ-dependent cytokinesis"/>
    <property type="evidence" value="ECO:0007669"/>
    <property type="project" value="UniProtKB-UniRule"/>
</dbReference>
<dbReference type="InterPro" id="IPR043129">
    <property type="entry name" value="ATPase_NBD"/>
</dbReference>
<evidence type="ECO:0000256" key="8">
    <source>
        <dbReference type="PIRNR" id="PIRNR003101"/>
    </source>
</evidence>
<dbReference type="InterPro" id="IPR050696">
    <property type="entry name" value="FtsA/MreB"/>
</dbReference>
<evidence type="ECO:0000256" key="3">
    <source>
        <dbReference type="ARBA" id="ARBA00022618"/>
    </source>
</evidence>
<keyword evidence="2 7" id="KW-1003">Cell membrane</keyword>
<dbReference type="GO" id="GO:0009898">
    <property type="term" value="C:cytoplasmic side of plasma membrane"/>
    <property type="evidence" value="ECO:0007669"/>
    <property type="project" value="UniProtKB-UniRule"/>
</dbReference>
<evidence type="ECO:0000256" key="4">
    <source>
        <dbReference type="ARBA" id="ARBA00023016"/>
    </source>
</evidence>
<sequence length="424" mass="46552">MNNEILVSLDIGTSKIKVIIGEVLQDSLNIIGVGTAKSNGMKKGAIVDIDQTVQSIKTAVEQAERMVDMHIDRVVVGVDGNHINLQPCHGVVAVSSDNKEIGNDDINRVIDAAQVISIPPEREIIDVIPRQFIVDGLDEINDPRGMIGVRLEMEGTIITCSKTVLHNILKCVERANLEVLDICLQPLASGSIALSKDEKNLGVALIDVGGGSTTVSIFENDHLVSTSVIPLGGDNITKDLSIGIRTSSEEAEEIKVNHGHAFFDDAREEETFEASIIGSNKRQTFNQLQISDMIEARLEEIFVFAESEIRKMGYQEIPGGYVLTGGSMSMPGVLDLAQDIFQTNVRVAIPDYIGVREPQYTSGVGILQFAYRNAKIQGKELFQSVTMYEEPKSKKIKRTQKNDETTVQKKKDSGIANLFKYFFD</sequence>
<keyword evidence="3 7" id="KW-0132">Cell division</keyword>
<evidence type="ECO:0000256" key="6">
    <source>
        <dbReference type="ARBA" id="ARBA00023306"/>
    </source>
</evidence>
<dbReference type="Proteomes" id="UP001145050">
    <property type="component" value="Unassembled WGS sequence"/>
</dbReference>
<dbReference type="Pfam" id="PF14450">
    <property type="entry name" value="FtsA"/>
    <property type="match status" value="2"/>
</dbReference>
<organism evidence="10 11">
    <name type="scientific">Terrihalobacillus insolitus</name>
    <dbReference type="NCBI Taxonomy" id="2950438"/>
    <lineage>
        <taxon>Bacteria</taxon>
        <taxon>Bacillati</taxon>
        <taxon>Bacillota</taxon>
        <taxon>Bacilli</taxon>
        <taxon>Bacillales</taxon>
        <taxon>Bacillaceae</taxon>
        <taxon>Terrihalobacillus</taxon>
    </lineage>
</organism>
<keyword evidence="5 7" id="KW-0472">Membrane</keyword>
<dbReference type="InterPro" id="IPR018181">
    <property type="entry name" value="Heat_shock_70_CS"/>
</dbReference>
<evidence type="ECO:0000256" key="5">
    <source>
        <dbReference type="ARBA" id="ARBA00023136"/>
    </source>
</evidence>
<dbReference type="HAMAP" id="MF_02033">
    <property type="entry name" value="FtsA"/>
    <property type="match status" value="1"/>
</dbReference>
<protein>
    <recommendedName>
        <fullName evidence="7 8">Cell division protein FtsA</fullName>
    </recommendedName>
</protein>
<dbReference type="PROSITE" id="PS00329">
    <property type="entry name" value="HSP70_2"/>
    <property type="match status" value="1"/>
</dbReference>
<feature type="domain" description="SHS2" evidence="9">
    <location>
        <begin position="6"/>
        <end position="193"/>
    </location>
</feature>
<dbReference type="AlphaFoldDB" id="A0A9X4AMP0"/>
<evidence type="ECO:0000256" key="2">
    <source>
        <dbReference type="ARBA" id="ARBA00022475"/>
    </source>
</evidence>
<dbReference type="CDD" id="cd24048">
    <property type="entry name" value="ASKHA_NBD_FtsA"/>
    <property type="match status" value="1"/>
</dbReference>
<evidence type="ECO:0000256" key="1">
    <source>
        <dbReference type="ARBA" id="ARBA00007381"/>
    </source>
</evidence>
<dbReference type="RefSeq" id="WP_272435431.1">
    <property type="nucleotide sequence ID" value="NZ_JAMQKB010000002.1"/>
</dbReference>
<dbReference type="SMART" id="SM00842">
    <property type="entry name" value="FtsA"/>
    <property type="match status" value="1"/>
</dbReference>
<evidence type="ECO:0000259" key="9">
    <source>
        <dbReference type="SMART" id="SM00842"/>
    </source>
</evidence>
<dbReference type="SUPFAM" id="SSF53067">
    <property type="entry name" value="Actin-like ATPase domain"/>
    <property type="match status" value="2"/>
</dbReference>
<comment type="function">
    <text evidence="7 8">Cell division protein that is involved in the assembly of the Z ring. May serve as a membrane anchor for the Z ring.</text>
</comment>
<keyword evidence="11" id="KW-1185">Reference proteome</keyword>
<comment type="subunit">
    <text evidence="7">Self-interacts. Interacts with FtsZ.</text>
</comment>
<dbReference type="PANTHER" id="PTHR32432">
    <property type="entry name" value="CELL DIVISION PROTEIN FTSA-RELATED"/>
    <property type="match status" value="1"/>
</dbReference>
<accession>A0A9X4AMP0</accession>
<dbReference type="PANTHER" id="PTHR32432:SF4">
    <property type="entry name" value="CELL DIVISION PROTEIN FTSA"/>
    <property type="match status" value="1"/>
</dbReference>
<comment type="subcellular location">
    <subcellularLocation>
        <location evidence="7">Cell membrane</location>
        <topology evidence="7">Peripheral membrane protein</topology>
        <orientation evidence="7">Cytoplasmic side</orientation>
    </subcellularLocation>
    <text evidence="7">Localizes to the Z ring in an FtsZ-dependent manner. Targeted to the membrane through a conserved C-terminal amphipathic helix.</text>
</comment>
<keyword evidence="6 7" id="KW-0131">Cell cycle</keyword>
<evidence type="ECO:0000256" key="7">
    <source>
        <dbReference type="HAMAP-Rule" id="MF_02033"/>
    </source>
</evidence>
<dbReference type="NCBIfam" id="TIGR01174">
    <property type="entry name" value="ftsA"/>
    <property type="match status" value="1"/>
</dbReference>
<evidence type="ECO:0000313" key="10">
    <source>
        <dbReference type="EMBL" id="MDC3423685.1"/>
    </source>
</evidence>
<dbReference type="Pfam" id="PF02491">
    <property type="entry name" value="SHS2_FTSA"/>
    <property type="match status" value="1"/>
</dbReference>
<comment type="similarity">
    <text evidence="7 8">Belongs to the FtsA/MreB family.</text>
</comment>
<dbReference type="Gene3D" id="3.30.1490.110">
    <property type="match status" value="1"/>
</dbReference>
<dbReference type="InterPro" id="IPR003494">
    <property type="entry name" value="SHS2_FtsA"/>
</dbReference>
<dbReference type="PIRSF" id="PIRSF003101">
    <property type="entry name" value="FtsA"/>
    <property type="match status" value="1"/>
</dbReference>
<comment type="caution">
    <text evidence="10">The sequence shown here is derived from an EMBL/GenBank/DDBJ whole genome shotgun (WGS) entry which is preliminary data.</text>
</comment>
<reference evidence="10" key="1">
    <citation type="submission" date="2022-06" db="EMBL/GenBank/DDBJ databases">
        <title>Aquibacillus sp. a new bacterium isolated from soil saline samples.</title>
        <authorList>
            <person name="Galisteo C."/>
            <person name="De La Haba R."/>
            <person name="Sanchez-Porro C."/>
            <person name="Ventosa A."/>
        </authorList>
    </citation>
    <scope>NUCLEOTIDE SEQUENCE</scope>
    <source>
        <strain evidence="10">3ASR75-11</strain>
    </source>
</reference>
<dbReference type="FunFam" id="3.30.1490.110:FF:000003">
    <property type="entry name" value="Cell division protein FtsA"/>
    <property type="match status" value="1"/>
</dbReference>
<name>A0A9X4AMP0_9BACI</name>
<dbReference type="GO" id="GO:0032153">
    <property type="term" value="C:cell division site"/>
    <property type="evidence" value="ECO:0007669"/>
    <property type="project" value="UniProtKB-UniRule"/>
</dbReference>
<dbReference type="Gene3D" id="3.30.420.40">
    <property type="match status" value="2"/>
</dbReference>
<gene>
    <name evidence="7 10" type="primary">ftsA</name>
    <name evidence="10" type="ORF">NC797_04080</name>
</gene>
<keyword evidence="4" id="KW-0346">Stress response</keyword>
<proteinExistence type="inferred from homology"/>